<sequence>MHIVELGQAERVHQNWAVLHQEGSSVLHHLMEQSLVEGSELLLVGTAHRMEVGQSGLAQEVQDCTC</sequence>
<proteinExistence type="predicted"/>
<dbReference type="AlphaFoldDB" id="A0A0A9DZA9"/>
<accession>A0A0A9DZA9</accession>
<reference evidence="1" key="2">
    <citation type="journal article" date="2015" name="Data Brief">
        <title>Shoot transcriptome of the giant reed, Arundo donax.</title>
        <authorList>
            <person name="Barrero R.A."/>
            <person name="Guerrero F.D."/>
            <person name="Moolhuijzen P."/>
            <person name="Goolsby J.A."/>
            <person name="Tidwell J."/>
            <person name="Bellgard S.E."/>
            <person name="Bellgard M.I."/>
        </authorList>
    </citation>
    <scope>NUCLEOTIDE SEQUENCE</scope>
    <source>
        <tissue evidence="1">Shoot tissue taken approximately 20 cm above the soil surface</tissue>
    </source>
</reference>
<protein>
    <submittedName>
        <fullName evidence="1">Uncharacterized protein</fullName>
    </submittedName>
</protein>
<dbReference type="EMBL" id="GBRH01203981">
    <property type="protein sequence ID" value="JAD93914.1"/>
    <property type="molecule type" value="Transcribed_RNA"/>
</dbReference>
<evidence type="ECO:0000313" key="1">
    <source>
        <dbReference type="EMBL" id="JAD93914.1"/>
    </source>
</evidence>
<organism evidence="1">
    <name type="scientific">Arundo donax</name>
    <name type="common">Giant reed</name>
    <name type="synonym">Donax arundinaceus</name>
    <dbReference type="NCBI Taxonomy" id="35708"/>
    <lineage>
        <taxon>Eukaryota</taxon>
        <taxon>Viridiplantae</taxon>
        <taxon>Streptophyta</taxon>
        <taxon>Embryophyta</taxon>
        <taxon>Tracheophyta</taxon>
        <taxon>Spermatophyta</taxon>
        <taxon>Magnoliopsida</taxon>
        <taxon>Liliopsida</taxon>
        <taxon>Poales</taxon>
        <taxon>Poaceae</taxon>
        <taxon>PACMAD clade</taxon>
        <taxon>Arundinoideae</taxon>
        <taxon>Arundineae</taxon>
        <taxon>Arundo</taxon>
    </lineage>
</organism>
<reference evidence="1" key="1">
    <citation type="submission" date="2014-09" db="EMBL/GenBank/DDBJ databases">
        <authorList>
            <person name="Magalhaes I.L.F."/>
            <person name="Oliveira U."/>
            <person name="Santos F.R."/>
            <person name="Vidigal T.H.D.A."/>
            <person name="Brescovit A.D."/>
            <person name="Santos A.J."/>
        </authorList>
    </citation>
    <scope>NUCLEOTIDE SEQUENCE</scope>
    <source>
        <tissue evidence="1">Shoot tissue taken approximately 20 cm above the soil surface</tissue>
    </source>
</reference>
<name>A0A0A9DZA9_ARUDO</name>